<sequence>MHALALGRSCECARSHAVVTSLYWTLVALNHALRARSEMSALRFIHHLHADTPKSLQRLGDQMGWMLVHPEGTSSSHCVGICYTFAQIPTSANLVWRQDDDSSSPCDVRRGFDVHSRGA</sequence>
<gene>
    <name evidence="2" type="ORF">K489DRAFT_198979</name>
</gene>
<proteinExistence type="predicted"/>
<dbReference type="GeneID" id="54357387"/>
<evidence type="ECO:0000313" key="1">
    <source>
        <dbReference type="Proteomes" id="UP000504637"/>
    </source>
</evidence>
<dbReference type="AlphaFoldDB" id="A0A6J3M7L3"/>
<keyword evidence="1" id="KW-1185">Reference proteome</keyword>
<evidence type="ECO:0000313" key="2">
    <source>
        <dbReference type="RefSeq" id="XP_033460575.1"/>
    </source>
</evidence>
<name>A0A6J3M7L3_9PEZI</name>
<dbReference type="RefSeq" id="XP_033460575.1">
    <property type="nucleotide sequence ID" value="XM_033599588.1"/>
</dbReference>
<dbReference type="Proteomes" id="UP000504637">
    <property type="component" value="Unplaced"/>
</dbReference>
<accession>A0A6J3M7L3</accession>
<reference evidence="2" key="3">
    <citation type="submission" date="2025-08" db="UniProtKB">
        <authorList>
            <consortium name="RefSeq"/>
        </authorList>
    </citation>
    <scope>IDENTIFICATION</scope>
    <source>
        <strain evidence="2">CBS 342.82</strain>
    </source>
</reference>
<reference evidence="2" key="1">
    <citation type="submission" date="2020-01" db="EMBL/GenBank/DDBJ databases">
        <authorList>
            <consortium name="DOE Joint Genome Institute"/>
            <person name="Haridas S."/>
            <person name="Albert R."/>
            <person name="Binder M."/>
            <person name="Bloem J."/>
            <person name="Labutti K."/>
            <person name="Salamov A."/>
            <person name="Andreopoulos B."/>
            <person name="Baker S.E."/>
            <person name="Barry K."/>
            <person name="Bills G."/>
            <person name="Bluhm B.H."/>
            <person name="Cannon C."/>
            <person name="Castanera R."/>
            <person name="Culley D.E."/>
            <person name="Daum C."/>
            <person name="Ezra D."/>
            <person name="Gonzalez J.B."/>
            <person name="Henrissat B."/>
            <person name="Kuo A."/>
            <person name="Liang C."/>
            <person name="Lipzen A."/>
            <person name="Lutzoni F."/>
            <person name="Magnuson J."/>
            <person name="Mondo S."/>
            <person name="Nolan M."/>
            <person name="Ohm R."/>
            <person name="Pangilinan J."/>
            <person name="Park H.-J."/>
            <person name="Ramirez L."/>
            <person name="Alfaro M."/>
            <person name="Sun H."/>
            <person name="Tritt A."/>
            <person name="Yoshinaga Y."/>
            <person name="Zwiers L.-H."/>
            <person name="Turgeon B.G."/>
            <person name="Goodwin S.B."/>
            <person name="Spatafora J.W."/>
            <person name="Crous P.W."/>
            <person name="Grigoriev I.V."/>
        </authorList>
    </citation>
    <scope>NUCLEOTIDE SEQUENCE</scope>
    <source>
        <strain evidence="2">CBS 342.82</strain>
    </source>
</reference>
<organism evidence="2">
    <name type="scientific">Dissoconium aciculare CBS 342.82</name>
    <dbReference type="NCBI Taxonomy" id="1314786"/>
    <lineage>
        <taxon>Eukaryota</taxon>
        <taxon>Fungi</taxon>
        <taxon>Dikarya</taxon>
        <taxon>Ascomycota</taxon>
        <taxon>Pezizomycotina</taxon>
        <taxon>Dothideomycetes</taxon>
        <taxon>Dothideomycetidae</taxon>
        <taxon>Mycosphaerellales</taxon>
        <taxon>Dissoconiaceae</taxon>
        <taxon>Dissoconium</taxon>
    </lineage>
</organism>
<protein>
    <submittedName>
        <fullName evidence="2">Uncharacterized protein</fullName>
    </submittedName>
</protein>
<reference evidence="2" key="2">
    <citation type="submission" date="2020-04" db="EMBL/GenBank/DDBJ databases">
        <authorList>
            <consortium name="NCBI Genome Project"/>
        </authorList>
    </citation>
    <scope>NUCLEOTIDE SEQUENCE</scope>
    <source>
        <strain evidence="2">CBS 342.82</strain>
    </source>
</reference>